<evidence type="ECO:0000313" key="2">
    <source>
        <dbReference type="Proteomes" id="UP000006620"/>
    </source>
</evidence>
<gene>
    <name evidence="1" type="ordered locus">KNP414_06021</name>
</gene>
<dbReference type="Proteomes" id="UP000006620">
    <property type="component" value="Chromosome"/>
</dbReference>
<dbReference type="AlphaFoldDB" id="F8FEE6"/>
<evidence type="ECO:0000313" key="1">
    <source>
        <dbReference type="EMBL" id="AEI44545.1"/>
    </source>
</evidence>
<reference evidence="2" key="1">
    <citation type="submission" date="2011-06" db="EMBL/GenBank/DDBJ databases">
        <title>Complete genome sequence of Paenibacillus mucilaginosus KNP414.</title>
        <authorList>
            <person name="Wang J."/>
            <person name="Hu S."/>
            <person name="Hu X."/>
            <person name="Zhang B."/>
            <person name="Dong D."/>
            <person name="Zhang S."/>
            <person name="Zhao K."/>
            <person name="Wu D."/>
        </authorList>
    </citation>
    <scope>NUCLEOTIDE SEQUENCE [LARGE SCALE GENOMIC DNA]</scope>
    <source>
        <strain evidence="2">KNP414</strain>
    </source>
</reference>
<proteinExistence type="predicted"/>
<reference evidence="1 2" key="2">
    <citation type="journal article" date="2013" name="Genome Announc.">
        <title>Genome Sequence of Growth-Improving Paenibacillus mucilaginosus Strain KNP414.</title>
        <authorList>
            <person name="Lu J.J."/>
            <person name="Wang J.F."/>
            <person name="Hu X.F."/>
        </authorList>
    </citation>
    <scope>NUCLEOTIDE SEQUENCE [LARGE SCALE GENOMIC DNA]</scope>
    <source>
        <strain evidence="1 2">KNP414</strain>
    </source>
</reference>
<dbReference type="HOGENOM" id="CLU_3293505_0_0_9"/>
<name>F8FEE6_PAEMK</name>
<dbReference type="EMBL" id="CP002869">
    <property type="protein sequence ID" value="AEI44545.1"/>
    <property type="molecule type" value="Genomic_DNA"/>
</dbReference>
<protein>
    <submittedName>
        <fullName evidence="1">Uncharacterized protein</fullName>
    </submittedName>
</protein>
<sequence length="40" mass="4728">MDISYVGRGRREVKSEWLAGHRRKRFTHAHRPIAGAGRRR</sequence>
<dbReference type="KEGG" id="pms:KNP414_06021"/>
<organism evidence="1 2">
    <name type="scientific">Paenibacillus mucilaginosus (strain KNP414)</name>
    <dbReference type="NCBI Taxonomy" id="1036673"/>
    <lineage>
        <taxon>Bacteria</taxon>
        <taxon>Bacillati</taxon>
        <taxon>Bacillota</taxon>
        <taxon>Bacilli</taxon>
        <taxon>Bacillales</taxon>
        <taxon>Paenibacillaceae</taxon>
        <taxon>Paenibacillus</taxon>
    </lineage>
</organism>
<accession>F8FEE6</accession>